<organism evidence="2 3">
    <name type="scientific">Nepenthes gracilis</name>
    <name type="common">Slender pitcher plant</name>
    <dbReference type="NCBI Taxonomy" id="150966"/>
    <lineage>
        <taxon>Eukaryota</taxon>
        <taxon>Viridiplantae</taxon>
        <taxon>Streptophyta</taxon>
        <taxon>Embryophyta</taxon>
        <taxon>Tracheophyta</taxon>
        <taxon>Spermatophyta</taxon>
        <taxon>Magnoliopsida</taxon>
        <taxon>eudicotyledons</taxon>
        <taxon>Gunneridae</taxon>
        <taxon>Pentapetalae</taxon>
        <taxon>Caryophyllales</taxon>
        <taxon>Nepenthaceae</taxon>
        <taxon>Nepenthes</taxon>
    </lineage>
</organism>
<keyword evidence="1" id="KW-0732">Signal</keyword>
<name>A0AAD3Y5W5_NEPGR</name>
<accession>A0AAD3Y5W5</accession>
<evidence type="ECO:0000256" key="1">
    <source>
        <dbReference type="SAM" id="SignalP"/>
    </source>
</evidence>
<sequence>MMQSKPSDLLAIVFICFISISTAVNAIGEHHQPDHQFGWLIPSTTSISTCRGTIADCIAGEEELEIDSEINRRMLAPTKYISYDAQESISAAVFKRKFLNHWRRFFDFKVSPCRSG</sequence>
<comment type="caution">
    <text evidence="2">The sequence shown here is derived from an EMBL/GenBank/DDBJ whole genome shotgun (WGS) entry which is preliminary data.</text>
</comment>
<evidence type="ECO:0000313" key="2">
    <source>
        <dbReference type="EMBL" id="GMH28409.1"/>
    </source>
</evidence>
<protein>
    <submittedName>
        <fullName evidence="2">Uncharacterized protein</fullName>
    </submittedName>
</protein>
<dbReference type="AlphaFoldDB" id="A0AAD3Y5W5"/>
<feature type="signal peptide" evidence="1">
    <location>
        <begin position="1"/>
        <end position="26"/>
    </location>
</feature>
<dbReference type="EMBL" id="BSYO01000034">
    <property type="protein sequence ID" value="GMH28409.1"/>
    <property type="molecule type" value="Genomic_DNA"/>
</dbReference>
<evidence type="ECO:0000313" key="3">
    <source>
        <dbReference type="Proteomes" id="UP001279734"/>
    </source>
</evidence>
<gene>
    <name evidence="2" type="ORF">Nepgr_030252</name>
</gene>
<keyword evidence="3" id="KW-1185">Reference proteome</keyword>
<proteinExistence type="predicted"/>
<feature type="chain" id="PRO_5041909567" evidence="1">
    <location>
        <begin position="27"/>
        <end position="116"/>
    </location>
</feature>
<reference evidence="2" key="1">
    <citation type="submission" date="2023-05" db="EMBL/GenBank/DDBJ databases">
        <title>Nepenthes gracilis genome sequencing.</title>
        <authorList>
            <person name="Fukushima K."/>
        </authorList>
    </citation>
    <scope>NUCLEOTIDE SEQUENCE</scope>
    <source>
        <strain evidence="2">SING2019-196</strain>
    </source>
</reference>
<dbReference type="Proteomes" id="UP001279734">
    <property type="component" value="Unassembled WGS sequence"/>
</dbReference>